<gene>
    <name evidence="1" type="ORF">ABVK25_005079</name>
</gene>
<dbReference type="Proteomes" id="UP001590951">
    <property type="component" value="Unassembled WGS sequence"/>
</dbReference>
<keyword evidence="2" id="KW-1185">Reference proteome</keyword>
<protein>
    <submittedName>
        <fullName evidence="1">Uncharacterized protein</fullName>
    </submittedName>
</protein>
<name>A0ABR4BAJ9_9LECA</name>
<organism evidence="1 2">
    <name type="scientific">Lepraria finkii</name>
    <dbReference type="NCBI Taxonomy" id="1340010"/>
    <lineage>
        <taxon>Eukaryota</taxon>
        <taxon>Fungi</taxon>
        <taxon>Dikarya</taxon>
        <taxon>Ascomycota</taxon>
        <taxon>Pezizomycotina</taxon>
        <taxon>Lecanoromycetes</taxon>
        <taxon>OSLEUM clade</taxon>
        <taxon>Lecanoromycetidae</taxon>
        <taxon>Lecanorales</taxon>
        <taxon>Lecanorineae</taxon>
        <taxon>Stereocaulaceae</taxon>
        <taxon>Lepraria</taxon>
    </lineage>
</organism>
<evidence type="ECO:0000313" key="1">
    <source>
        <dbReference type="EMBL" id="KAL2054775.1"/>
    </source>
</evidence>
<dbReference type="EMBL" id="JBHFEH010000014">
    <property type="protein sequence ID" value="KAL2054775.1"/>
    <property type="molecule type" value="Genomic_DNA"/>
</dbReference>
<proteinExistence type="predicted"/>
<sequence>MSRLFKYKFSHDEDPNDQHALRKRLAKLEIGKPETSGGYFHDDSNKNVVYEQFNIHTPPDVTQKTRIVAILGIDPAKAQPNQDGWLVSNFLAFWHLLRGLTDKQSWFHALDLNTLVDTHGQ</sequence>
<accession>A0ABR4BAJ9</accession>
<reference evidence="1 2" key="1">
    <citation type="submission" date="2024-09" db="EMBL/GenBank/DDBJ databases">
        <title>Rethinking Asexuality: The Enigmatic Case of Functional Sexual Genes in Lepraria (Stereocaulaceae).</title>
        <authorList>
            <person name="Doellman M."/>
            <person name="Sun Y."/>
            <person name="Barcenas-Pena A."/>
            <person name="Lumbsch H.T."/>
            <person name="Grewe F."/>
        </authorList>
    </citation>
    <scope>NUCLEOTIDE SEQUENCE [LARGE SCALE GENOMIC DNA]</scope>
    <source>
        <strain evidence="1 2">Grewe 0041</strain>
    </source>
</reference>
<comment type="caution">
    <text evidence="1">The sequence shown here is derived from an EMBL/GenBank/DDBJ whole genome shotgun (WGS) entry which is preliminary data.</text>
</comment>
<evidence type="ECO:0000313" key="2">
    <source>
        <dbReference type="Proteomes" id="UP001590951"/>
    </source>
</evidence>